<proteinExistence type="predicted"/>
<dbReference type="Pfam" id="PF13302">
    <property type="entry name" value="Acetyltransf_3"/>
    <property type="match status" value="1"/>
</dbReference>
<comment type="caution">
    <text evidence="2">The sequence shown here is derived from an EMBL/GenBank/DDBJ whole genome shotgun (WGS) entry which is preliminary data.</text>
</comment>
<organism evidence="2 3">
    <name type="scientific">Mycetocola zhadangensis</name>
    <dbReference type="NCBI Taxonomy" id="1164595"/>
    <lineage>
        <taxon>Bacteria</taxon>
        <taxon>Bacillati</taxon>
        <taxon>Actinomycetota</taxon>
        <taxon>Actinomycetes</taxon>
        <taxon>Micrococcales</taxon>
        <taxon>Microbacteriaceae</taxon>
        <taxon>Mycetocola</taxon>
    </lineage>
</organism>
<evidence type="ECO:0000259" key="1">
    <source>
        <dbReference type="Pfam" id="PF13302"/>
    </source>
</evidence>
<accession>A0A3L7J1T8</accession>
<dbReference type="Gene3D" id="3.40.630.30">
    <property type="match status" value="1"/>
</dbReference>
<keyword evidence="2" id="KW-0808">Transferase</keyword>
<evidence type="ECO:0000313" key="2">
    <source>
        <dbReference type="EMBL" id="RLQ84526.1"/>
    </source>
</evidence>
<dbReference type="InterPro" id="IPR000182">
    <property type="entry name" value="GNAT_dom"/>
</dbReference>
<dbReference type="AlphaFoldDB" id="A0A3L7J1T8"/>
<dbReference type="PANTHER" id="PTHR43792:SF1">
    <property type="entry name" value="N-ACETYLTRANSFERASE DOMAIN-CONTAINING PROTEIN"/>
    <property type="match status" value="1"/>
</dbReference>
<dbReference type="PANTHER" id="PTHR43792">
    <property type="entry name" value="GNAT FAMILY, PUTATIVE (AFU_ORTHOLOGUE AFUA_3G00765)-RELATED-RELATED"/>
    <property type="match status" value="1"/>
</dbReference>
<dbReference type="InterPro" id="IPR016181">
    <property type="entry name" value="Acyl_CoA_acyltransferase"/>
</dbReference>
<feature type="domain" description="N-acetyltransferase" evidence="1">
    <location>
        <begin position="43"/>
        <end position="181"/>
    </location>
</feature>
<gene>
    <name evidence="2" type="ORF">D9V28_10155</name>
</gene>
<dbReference type="OrthoDB" id="3533156at2"/>
<dbReference type="Proteomes" id="UP000282460">
    <property type="component" value="Unassembled WGS sequence"/>
</dbReference>
<evidence type="ECO:0000313" key="3">
    <source>
        <dbReference type="Proteomes" id="UP000282460"/>
    </source>
</evidence>
<dbReference type="InterPro" id="IPR051531">
    <property type="entry name" value="N-acetyltransferase"/>
</dbReference>
<name>A0A3L7J1T8_9MICO</name>
<reference evidence="2 3" key="1">
    <citation type="submission" date="2018-10" db="EMBL/GenBank/DDBJ databases">
        <authorList>
            <person name="Li J."/>
        </authorList>
    </citation>
    <scope>NUCLEOTIDE SEQUENCE [LARGE SCALE GENOMIC DNA]</scope>
    <source>
        <strain evidence="2 3">ZD1-4</strain>
    </source>
</reference>
<protein>
    <submittedName>
        <fullName evidence="2">N-acetyltransferase</fullName>
    </submittedName>
</protein>
<keyword evidence="3" id="KW-1185">Reference proteome</keyword>
<sequence length="205" mass="23050">MWQGLSSDTQEERGVRCRRWLAGFEHDSIPGAPRMSATVETARLRLDRLSVVDFDAMWAIHADPETNQFNPAGPLTVRSAAQKMFGEWLGHWREHGFGYWAVRDDAGIIGFSGVRRSTWRDRPVLNLAYRYIPRAWGHGYAAEVAAVAVELWRADHSEHPLIAYTKHGNVASQRTALAVGLERRPDLDLATGDALGDDIVFALNW</sequence>
<dbReference type="SUPFAM" id="SSF55729">
    <property type="entry name" value="Acyl-CoA N-acyltransferases (Nat)"/>
    <property type="match status" value="1"/>
</dbReference>
<dbReference type="GO" id="GO:0016747">
    <property type="term" value="F:acyltransferase activity, transferring groups other than amino-acyl groups"/>
    <property type="evidence" value="ECO:0007669"/>
    <property type="project" value="InterPro"/>
</dbReference>
<dbReference type="EMBL" id="RCWJ01000002">
    <property type="protein sequence ID" value="RLQ84526.1"/>
    <property type="molecule type" value="Genomic_DNA"/>
</dbReference>